<evidence type="ECO:0000313" key="1">
    <source>
        <dbReference type="EMBL" id="PON94179.1"/>
    </source>
</evidence>
<keyword evidence="2" id="KW-1185">Reference proteome</keyword>
<gene>
    <name evidence="1" type="ORF">TorRG33x02_099170</name>
</gene>
<organism evidence="1 2">
    <name type="scientific">Trema orientale</name>
    <name type="common">Charcoal tree</name>
    <name type="synonym">Celtis orientalis</name>
    <dbReference type="NCBI Taxonomy" id="63057"/>
    <lineage>
        <taxon>Eukaryota</taxon>
        <taxon>Viridiplantae</taxon>
        <taxon>Streptophyta</taxon>
        <taxon>Embryophyta</taxon>
        <taxon>Tracheophyta</taxon>
        <taxon>Spermatophyta</taxon>
        <taxon>Magnoliopsida</taxon>
        <taxon>eudicotyledons</taxon>
        <taxon>Gunneridae</taxon>
        <taxon>Pentapetalae</taxon>
        <taxon>rosids</taxon>
        <taxon>fabids</taxon>
        <taxon>Rosales</taxon>
        <taxon>Cannabaceae</taxon>
        <taxon>Trema</taxon>
    </lineage>
</organism>
<dbReference type="OrthoDB" id="10367811at2759"/>
<dbReference type="AlphaFoldDB" id="A0A2P5F8S2"/>
<dbReference type="Proteomes" id="UP000237000">
    <property type="component" value="Unassembled WGS sequence"/>
</dbReference>
<name>A0A2P5F8S2_TREOI</name>
<reference evidence="2" key="1">
    <citation type="submission" date="2016-06" db="EMBL/GenBank/DDBJ databases">
        <title>Parallel loss of symbiosis genes in relatives of nitrogen-fixing non-legume Parasponia.</title>
        <authorList>
            <person name="Van Velzen R."/>
            <person name="Holmer R."/>
            <person name="Bu F."/>
            <person name="Rutten L."/>
            <person name="Van Zeijl A."/>
            <person name="Liu W."/>
            <person name="Santuari L."/>
            <person name="Cao Q."/>
            <person name="Sharma T."/>
            <person name="Shen D."/>
            <person name="Roswanjaya Y."/>
            <person name="Wardhani T."/>
            <person name="Kalhor M.S."/>
            <person name="Jansen J."/>
            <person name="Van den Hoogen J."/>
            <person name="Gungor B."/>
            <person name="Hartog M."/>
            <person name="Hontelez J."/>
            <person name="Verver J."/>
            <person name="Yang W.-C."/>
            <person name="Schijlen E."/>
            <person name="Repin R."/>
            <person name="Schilthuizen M."/>
            <person name="Schranz E."/>
            <person name="Heidstra R."/>
            <person name="Miyata K."/>
            <person name="Fedorova E."/>
            <person name="Kohlen W."/>
            <person name="Bisseling T."/>
            <person name="Smit S."/>
            <person name="Geurts R."/>
        </authorList>
    </citation>
    <scope>NUCLEOTIDE SEQUENCE [LARGE SCALE GENOMIC DNA]</scope>
    <source>
        <strain evidence="2">cv. RG33-2</strain>
    </source>
</reference>
<accession>A0A2P5F8S2</accession>
<protein>
    <submittedName>
        <fullName evidence="1">Uncharacterized protein</fullName>
    </submittedName>
</protein>
<comment type="caution">
    <text evidence="1">The sequence shown here is derived from an EMBL/GenBank/DDBJ whole genome shotgun (WGS) entry which is preliminary data.</text>
</comment>
<proteinExistence type="predicted"/>
<evidence type="ECO:0000313" key="2">
    <source>
        <dbReference type="Proteomes" id="UP000237000"/>
    </source>
</evidence>
<dbReference type="InParanoid" id="A0A2P5F8S2"/>
<dbReference type="EMBL" id="JXTC01000053">
    <property type="protein sequence ID" value="PON94179.1"/>
    <property type="molecule type" value="Genomic_DNA"/>
</dbReference>
<sequence length="204" mass="21684">MPPHEDLVEEALVPSVVGNDVVPVVHEDPERAVRGLQDHDPGVEDGEVVPDRRHLRELEEDVEAPEHGDVGVYEDDLVVVGELPEAELAVVVLVVGVLLGPRVSDPGYEPDPPPGLGERRALRWGDGLVNEDDEVPGGAALAEALGQRYGAAHVGLRGVEHGGVGLSLRLLLCGLLGLGGVMHVVDSCTDQCIIIIIIIIFMIQ</sequence>